<gene>
    <name evidence="2" type="ORF">TWF679_008103</name>
</gene>
<dbReference type="EMBL" id="WIWT01000005">
    <property type="protein sequence ID" value="KAF3221416.1"/>
    <property type="molecule type" value="Genomic_DNA"/>
</dbReference>
<feature type="domain" description="F-box" evidence="1">
    <location>
        <begin position="29"/>
        <end position="67"/>
    </location>
</feature>
<dbReference type="Proteomes" id="UP000614610">
    <property type="component" value="Unassembled WGS sequence"/>
</dbReference>
<organism evidence="2 3">
    <name type="scientific">Orbilia oligospora</name>
    <name type="common">Nematode-trapping fungus</name>
    <name type="synonym">Arthrobotrys oligospora</name>
    <dbReference type="NCBI Taxonomy" id="2813651"/>
    <lineage>
        <taxon>Eukaryota</taxon>
        <taxon>Fungi</taxon>
        <taxon>Dikarya</taxon>
        <taxon>Ascomycota</taxon>
        <taxon>Pezizomycotina</taxon>
        <taxon>Orbiliomycetes</taxon>
        <taxon>Orbiliales</taxon>
        <taxon>Orbiliaceae</taxon>
        <taxon>Orbilia</taxon>
    </lineage>
</organism>
<evidence type="ECO:0000259" key="1">
    <source>
        <dbReference type="Pfam" id="PF00646"/>
    </source>
</evidence>
<comment type="caution">
    <text evidence="2">The sequence shown here is derived from an EMBL/GenBank/DDBJ whole genome shotgun (WGS) entry which is preliminary data.</text>
</comment>
<name>A0A8H8VKN1_ORBOL</name>
<accession>A0A8H8VKN1</accession>
<dbReference type="Pfam" id="PF00646">
    <property type="entry name" value="F-box"/>
    <property type="match status" value="1"/>
</dbReference>
<dbReference type="InterPro" id="IPR036047">
    <property type="entry name" value="F-box-like_dom_sf"/>
</dbReference>
<dbReference type="AlphaFoldDB" id="A0A8H8VKN1"/>
<sequence>MHHASALKHISYLGNSTKNDCFKPQFPPFLRLPLELQSEIISYLSFADQLSISVTCYDLSACITSPQHLKPRYPSCPFDEPSFKGLYPPDSTVPGVKMHILFQSFGDSDALVIHPELFCTVQSGEIRDYLYLKSYSYLEKPKSFQGARLEGYTWDEKGPLTTDFYELVGSFGRFADLDFETVWDPKSEEPEGDKKMRWIMHLHPERGLVLFSIMGSPTFRILHFLTTLAFYIQPVGLERTQGKRNWRLNLFREPFWTSLRRIITIVQEKPGPNTTETLLERVVSSLYEEIVAVTGPFDEVLNVRVDPIDYDGYDYHWEIGATALKSSIAELQDMVWVWVCDGEWTEYVILPRRLVEEVKGICSTESTENPP</sequence>
<evidence type="ECO:0000313" key="3">
    <source>
        <dbReference type="Proteomes" id="UP000614610"/>
    </source>
</evidence>
<protein>
    <recommendedName>
        <fullName evidence="1">F-box domain-containing protein</fullName>
    </recommendedName>
</protein>
<proteinExistence type="predicted"/>
<dbReference type="SUPFAM" id="SSF81383">
    <property type="entry name" value="F-box domain"/>
    <property type="match status" value="1"/>
</dbReference>
<reference evidence="2" key="1">
    <citation type="submission" date="2019-06" db="EMBL/GenBank/DDBJ databases">
        <authorList>
            <person name="Palmer J.M."/>
        </authorList>
    </citation>
    <scope>NUCLEOTIDE SEQUENCE</scope>
    <source>
        <strain evidence="2">TWF679</strain>
    </source>
</reference>
<dbReference type="InterPro" id="IPR001810">
    <property type="entry name" value="F-box_dom"/>
</dbReference>
<dbReference type="OrthoDB" id="10383641at2759"/>
<evidence type="ECO:0000313" key="2">
    <source>
        <dbReference type="EMBL" id="KAF3221416.1"/>
    </source>
</evidence>